<dbReference type="SMART" id="SM00091">
    <property type="entry name" value="PAS"/>
    <property type="match status" value="2"/>
</dbReference>
<dbReference type="Pfam" id="PF02518">
    <property type="entry name" value="HATPase_c"/>
    <property type="match status" value="1"/>
</dbReference>
<feature type="domain" description="PAS" evidence="9">
    <location>
        <begin position="171"/>
        <end position="216"/>
    </location>
</feature>
<dbReference type="PROSITE" id="PS50113">
    <property type="entry name" value="PAC"/>
    <property type="match status" value="1"/>
</dbReference>
<dbReference type="Gene3D" id="3.30.450.20">
    <property type="entry name" value="PAS domain"/>
    <property type="match status" value="2"/>
</dbReference>
<evidence type="ECO:0000313" key="11">
    <source>
        <dbReference type="EMBL" id="RWX46093.1"/>
    </source>
</evidence>
<feature type="coiled-coil region" evidence="7">
    <location>
        <begin position="1"/>
        <end position="35"/>
    </location>
</feature>
<dbReference type="PROSITE" id="PS50112">
    <property type="entry name" value="PAS"/>
    <property type="match status" value="1"/>
</dbReference>
<reference evidence="11 12" key="1">
    <citation type="submission" date="2017-01" db="EMBL/GenBank/DDBJ databases">
        <title>The cable genome- insights into the physiology and evolution of filamentous bacteria capable of sulfide oxidation via long distance electron transfer.</title>
        <authorList>
            <person name="Schreiber L."/>
            <person name="Bjerg J.T."/>
            <person name="Boggild A."/>
            <person name="Van De Vossenberg J."/>
            <person name="Meysman F."/>
            <person name="Nielsen L.P."/>
            <person name="Schramm A."/>
            <person name="Kjeldsen K.U."/>
        </authorList>
    </citation>
    <scope>NUCLEOTIDE SEQUENCE [LARGE SCALE GENOMIC DNA]</scope>
    <source>
        <strain evidence="11">MCF</strain>
    </source>
</reference>
<dbReference type="InterPro" id="IPR035965">
    <property type="entry name" value="PAS-like_dom_sf"/>
</dbReference>
<dbReference type="NCBIfam" id="TIGR00229">
    <property type="entry name" value="sensory_box"/>
    <property type="match status" value="2"/>
</dbReference>
<comment type="caution">
    <text evidence="11">The sequence shown here is derived from an EMBL/GenBank/DDBJ whole genome shotgun (WGS) entry which is preliminary data.</text>
</comment>
<protein>
    <recommendedName>
        <fullName evidence="2">histidine kinase</fullName>
        <ecNumber evidence="2">2.7.13.3</ecNumber>
    </recommendedName>
</protein>
<dbReference type="InterPro" id="IPR005467">
    <property type="entry name" value="His_kinase_dom"/>
</dbReference>
<keyword evidence="5" id="KW-0418">Kinase</keyword>
<dbReference type="SUPFAM" id="SSF55785">
    <property type="entry name" value="PYP-like sensor domain (PAS domain)"/>
    <property type="match status" value="2"/>
</dbReference>
<dbReference type="InterPro" id="IPR000014">
    <property type="entry name" value="PAS"/>
</dbReference>
<dbReference type="InterPro" id="IPR050736">
    <property type="entry name" value="Sensor_HK_Regulatory"/>
</dbReference>
<dbReference type="Pfam" id="PF00512">
    <property type="entry name" value="HisKA"/>
    <property type="match status" value="1"/>
</dbReference>
<dbReference type="InterPro" id="IPR004358">
    <property type="entry name" value="Sig_transdc_His_kin-like_C"/>
</dbReference>
<evidence type="ECO:0000256" key="1">
    <source>
        <dbReference type="ARBA" id="ARBA00000085"/>
    </source>
</evidence>
<dbReference type="InterPro" id="IPR000700">
    <property type="entry name" value="PAS-assoc_C"/>
</dbReference>
<dbReference type="Gene3D" id="3.30.565.10">
    <property type="entry name" value="Histidine kinase-like ATPase, C-terminal domain"/>
    <property type="match status" value="1"/>
</dbReference>
<dbReference type="Proteomes" id="UP000287853">
    <property type="component" value="Unassembled WGS sequence"/>
</dbReference>
<keyword evidence="12" id="KW-1185">Reference proteome</keyword>
<feature type="domain" description="Histidine kinase" evidence="8">
    <location>
        <begin position="290"/>
        <end position="512"/>
    </location>
</feature>
<dbReference type="InterPro" id="IPR003661">
    <property type="entry name" value="HisK_dim/P_dom"/>
</dbReference>
<evidence type="ECO:0000313" key="12">
    <source>
        <dbReference type="Proteomes" id="UP000287853"/>
    </source>
</evidence>
<dbReference type="PANTHER" id="PTHR43711:SF31">
    <property type="entry name" value="HISTIDINE KINASE"/>
    <property type="match status" value="1"/>
</dbReference>
<keyword evidence="7" id="KW-0175">Coiled coil</keyword>
<dbReference type="GO" id="GO:0000155">
    <property type="term" value="F:phosphorelay sensor kinase activity"/>
    <property type="evidence" value="ECO:0007669"/>
    <property type="project" value="InterPro"/>
</dbReference>
<gene>
    <name evidence="11" type="ORF">H206_00385</name>
</gene>
<evidence type="ECO:0000259" key="9">
    <source>
        <dbReference type="PROSITE" id="PS50112"/>
    </source>
</evidence>
<dbReference type="InterPro" id="IPR036097">
    <property type="entry name" value="HisK_dim/P_sf"/>
</dbReference>
<proteinExistence type="predicted"/>
<dbReference type="PROSITE" id="PS50109">
    <property type="entry name" value="HIS_KIN"/>
    <property type="match status" value="1"/>
</dbReference>
<evidence type="ECO:0000259" key="10">
    <source>
        <dbReference type="PROSITE" id="PS50113"/>
    </source>
</evidence>
<evidence type="ECO:0000256" key="5">
    <source>
        <dbReference type="ARBA" id="ARBA00022777"/>
    </source>
</evidence>
<dbReference type="FunFam" id="3.30.565.10:FF:000010">
    <property type="entry name" value="Sensor histidine kinase RcsC"/>
    <property type="match status" value="1"/>
</dbReference>
<dbReference type="SMART" id="SM00388">
    <property type="entry name" value="HisKA"/>
    <property type="match status" value="1"/>
</dbReference>
<organism evidence="11 12">
    <name type="scientific">Candidatus Electrothrix aarhusensis</name>
    <dbReference type="NCBI Taxonomy" id="1859131"/>
    <lineage>
        <taxon>Bacteria</taxon>
        <taxon>Pseudomonadati</taxon>
        <taxon>Thermodesulfobacteriota</taxon>
        <taxon>Desulfobulbia</taxon>
        <taxon>Desulfobulbales</taxon>
        <taxon>Desulfobulbaceae</taxon>
        <taxon>Candidatus Electrothrix</taxon>
    </lineage>
</organism>
<dbReference type="EC" id="2.7.13.3" evidence="2"/>
<evidence type="ECO:0000256" key="6">
    <source>
        <dbReference type="ARBA" id="ARBA00023012"/>
    </source>
</evidence>
<keyword evidence="4" id="KW-0808">Transferase</keyword>
<dbReference type="CDD" id="cd00082">
    <property type="entry name" value="HisKA"/>
    <property type="match status" value="1"/>
</dbReference>
<dbReference type="PRINTS" id="PR00344">
    <property type="entry name" value="BCTRLSENSOR"/>
</dbReference>
<dbReference type="InterPro" id="IPR036890">
    <property type="entry name" value="HATPase_C_sf"/>
</dbReference>
<dbReference type="EMBL" id="MTKO01000069">
    <property type="protein sequence ID" value="RWX46093.1"/>
    <property type="molecule type" value="Genomic_DNA"/>
</dbReference>
<dbReference type="InterPro" id="IPR003594">
    <property type="entry name" value="HATPase_dom"/>
</dbReference>
<accession>A0A444IZ39</accession>
<dbReference type="AlphaFoldDB" id="A0A444IZ39"/>
<keyword evidence="3" id="KW-0597">Phosphoprotein</keyword>
<sequence>MKNKEKTKEELTVELQKLQQQYNSLKERSEKFDSLFNNMLAGVVFCKAIYDENENISDCIYQDMNPAYEKFTGLEKETAIGKKVSEMLPGTEPEWFTKFSEVVTTGHSMNFEMYHERTNKYYSVFAFKVKKDEFSATFDDISERRQAELELEESRAKYRGLSEAAFESVFLSEQGRCIEQNLSAEKKFGYSNEEAIGRYGTDWIAPECREKVMNNMLIGHEQPYETLAIKKDGTRFPCMIQGKMMRYKGKTVRVTSLSDITDRKKVEEELIKAKEKAEESDRLKSAFLANMSHEIRTPMNGILGFVDLLKEPQLTGEEQGYYIKFIKESSSRMLDTINDLIDISKIEAGQAGVVTTETHVNQLVDEQYDFFNMAATAKGLELICNPSLSDNDAKIFTDKQKLKEILSNLIKNAIKFTDQGKVTIGCSLITDKDRNKLEFYVKDTGVGVPESRIKAIFNRFEQADIEASRAFEGSGLGLAISKSYVEMLGGKIWVKSEEGVGSQFYFTLPFYSVNAER</sequence>
<comment type="catalytic activity">
    <reaction evidence="1">
        <text>ATP + protein L-histidine = ADP + protein N-phospho-L-histidine.</text>
        <dbReference type="EC" id="2.7.13.3"/>
    </reaction>
</comment>
<dbReference type="Pfam" id="PF13426">
    <property type="entry name" value="PAS_9"/>
    <property type="match status" value="2"/>
</dbReference>
<name>A0A444IZ39_9BACT</name>
<dbReference type="Gene3D" id="1.10.287.130">
    <property type="match status" value="1"/>
</dbReference>
<dbReference type="SUPFAM" id="SSF47384">
    <property type="entry name" value="Homodimeric domain of signal transducing histidine kinase"/>
    <property type="match status" value="1"/>
</dbReference>
<evidence type="ECO:0000256" key="3">
    <source>
        <dbReference type="ARBA" id="ARBA00022553"/>
    </source>
</evidence>
<evidence type="ECO:0000256" key="7">
    <source>
        <dbReference type="SAM" id="Coils"/>
    </source>
</evidence>
<dbReference type="SMART" id="SM00387">
    <property type="entry name" value="HATPase_c"/>
    <property type="match status" value="1"/>
</dbReference>
<evidence type="ECO:0000256" key="2">
    <source>
        <dbReference type="ARBA" id="ARBA00012438"/>
    </source>
</evidence>
<feature type="domain" description="PAC" evidence="10">
    <location>
        <begin position="222"/>
        <end position="272"/>
    </location>
</feature>
<evidence type="ECO:0000256" key="4">
    <source>
        <dbReference type="ARBA" id="ARBA00022679"/>
    </source>
</evidence>
<dbReference type="SUPFAM" id="SSF55874">
    <property type="entry name" value="ATPase domain of HSP90 chaperone/DNA topoisomerase II/histidine kinase"/>
    <property type="match status" value="1"/>
</dbReference>
<keyword evidence="6" id="KW-0902">Two-component regulatory system</keyword>
<dbReference type="PANTHER" id="PTHR43711">
    <property type="entry name" value="TWO-COMPONENT HISTIDINE KINASE"/>
    <property type="match status" value="1"/>
</dbReference>
<evidence type="ECO:0000259" key="8">
    <source>
        <dbReference type="PROSITE" id="PS50109"/>
    </source>
</evidence>
<dbReference type="CDD" id="cd00130">
    <property type="entry name" value="PAS"/>
    <property type="match status" value="2"/>
</dbReference>
<dbReference type="CDD" id="cd16922">
    <property type="entry name" value="HATPase_EvgS-ArcB-TorS-like"/>
    <property type="match status" value="1"/>
</dbReference>